<protein>
    <submittedName>
        <fullName evidence="3">Aste57867_1896 protein</fullName>
    </submittedName>
</protein>
<reference evidence="3 4" key="1">
    <citation type="submission" date="2019-03" db="EMBL/GenBank/DDBJ databases">
        <authorList>
            <person name="Gaulin E."/>
            <person name="Dumas B."/>
        </authorList>
    </citation>
    <scope>NUCLEOTIDE SEQUENCE [LARGE SCALE GENOMIC DNA]</scope>
    <source>
        <strain evidence="3">CBS 568.67</strain>
    </source>
</reference>
<gene>
    <name evidence="3" type="primary">Aste57867_1896</name>
    <name evidence="2" type="ORF">As57867_001894</name>
    <name evidence="3" type="ORF">ASTE57867_1896</name>
</gene>
<dbReference type="AlphaFoldDB" id="A0A485KBG0"/>
<evidence type="ECO:0000313" key="3">
    <source>
        <dbReference type="EMBL" id="VFT79103.1"/>
    </source>
</evidence>
<sequence>MNHRNKSFAPNRASSSAPLHPPRDGVTVTFMAGTDAASDRHMRWLLVGWEPTAFGVSPTTGAITVPYEGQYRMLLESPLPLCVRVNGTDVALGQTYTLMLPAGAKLTFDKMDKATKYDDEEEKDNEQTRKKPTSLTLMWQPGQWSHGLPVLAWLKE</sequence>
<reference evidence="2" key="2">
    <citation type="submission" date="2019-06" db="EMBL/GenBank/DDBJ databases">
        <title>Genomics analysis of Aphanomyces spp. identifies a new class of oomycete effector associated with host adaptation.</title>
        <authorList>
            <person name="Gaulin E."/>
        </authorList>
    </citation>
    <scope>NUCLEOTIDE SEQUENCE</scope>
    <source>
        <strain evidence="2">CBS 578.67</strain>
    </source>
</reference>
<accession>A0A485KBG0</accession>
<dbReference type="EMBL" id="CAADRA010000180">
    <property type="protein sequence ID" value="VFT79103.1"/>
    <property type="molecule type" value="Genomic_DNA"/>
</dbReference>
<evidence type="ECO:0000256" key="1">
    <source>
        <dbReference type="SAM" id="MobiDB-lite"/>
    </source>
</evidence>
<evidence type="ECO:0000313" key="4">
    <source>
        <dbReference type="Proteomes" id="UP000332933"/>
    </source>
</evidence>
<feature type="region of interest" description="Disordered" evidence="1">
    <location>
        <begin position="1"/>
        <end position="26"/>
    </location>
</feature>
<keyword evidence="4" id="KW-1185">Reference proteome</keyword>
<organism evidence="3 4">
    <name type="scientific">Aphanomyces stellatus</name>
    <dbReference type="NCBI Taxonomy" id="120398"/>
    <lineage>
        <taxon>Eukaryota</taxon>
        <taxon>Sar</taxon>
        <taxon>Stramenopiles</taxon>
        <taxon>Oomycota</taxon>
        <taxon>Saprolegniomycetes</taxon>
        <taxon>Saprolegniales</taxon>
        <taxon>Verrucalvaceae</taxon>
        <taxon>Aphanomyces</taxon>
    </lineage>
</organism>
<evidence type="ECO:0000313" key="2">
    <source>
        <dbReference type="EMBL" id="KAF0718104.1"/>
    </source>
</evidence>
<feature type="region of interest" description="Disordered" evidence="1">
    <location>
        <begin position="116"/>
        <end position="135"/>
    </location>
</feature>
<dbReference type="Proteomes" id="UP000332933">
    <property type="component" value="Unassembled WGS sequence"/>
</dbReference>
<name>A0A485KBG0_9STRA</name>
<proteinExistence type="predicted"/>
<dbReference type="EMBL" id="VJMH01000180">
    <property type="protein sequence ID" value="KAF0718104.1"/>
    <property type="molecule type" value="Genomic_DNA"/>
</dbReference>